<dbReference type="EMBL" id="JACCBH010000001">
    <property type="protein sequence ID" value="NYD53230.1"/>
    <property type="molecule type" value="Genomic_DNA"/>
</dbReference>
<name>A0A7Y9JLF0_9MICO</name>
<keyword evidence="2" id="KW-1185">Reference proteome</keyword>
<dbReference type="AlphaFoldDB" id="A0A7Y9JLF0"/>
<organism evidence="1 2">
    <name type="scientific">Microbacterium pseudoresistens</name>
    <dbReference type="NCBI Taxonomy" id="640634"/>
    <lineage>
        <taxon>Bacteria</taxon>
        <taxon>Bacillati</taxon>
        <taxon>Actinomycetota</taxon>
        <taxon>Actinomycetes</taxon>
        <taxon>Micrococcales</taxon>
        <taxon>Microbacteriaceae</taxon>
        <taxon>Microbacterium</taxon>
    </lineage>
</organism>
<proteinExistence type="predicted"/>
<dbReference type="RefSeq" id="WP_179430602.1">
    <property type="nucleotide sequence ID" value="NZ_BAABLC010000003.1"/>
</dbReference>
<evidence type="ECO:0000313" key="1">
    <source>
        <dbReference type="EMBL" id="NYD53230.1"/>
    </source>
</evidence>
<dbReference type="Pfam" id="PF20288">
    <property type="entry name" value="MC2"/>
    <property type="match status" value="1"/>
</dbReference>
<protein>
    <submittedName>
        <fullName evidence="1">Uncharacterized protein</fullName>
    </submittedName>
</protein>
<dbReference type="Proteomes" id="UP000552045">
    <property type="component" value="Unassembled WGS sequence"/>
</dbReference>
<gene>
    <name evidence="1" type="ORF">BKA02_000285</name>
</gene>
<comment type="caution">
    <text evidence="1">The sequence shown here is derived from an EMBL/GenBank/DDBJ whole genome shotgun (WGS) entry which is preliminary data.</text>
</comment>
<accession>A0A7Y9JLF0</accession>
<sequence>MFRVAQLALLLAAAEDTGAKLTNLDRLAYFDFFAANPFIVLDGESVEKDARDRLTLRLAGFTDRQLTYGTVGHRFATRHERIRHDLALLVARGLARALADRYAITPSGAEFASALKTVYAEAYRTAALIVLKRFGGLSETRLRAKAEKLLGAPWLLIDFLADVEGVDTVTRGGGAS</sequence>
<dbReference type="InterPro" id="IPR046904">
    <property type="entry name" value="ABC-3C_MC2"/>
</dbReference>
<reference evidence="1 2" key="1">
    <citation type="submission" date="2020-07" db="EMBL/GenBank/DDBJ databases">
        <title>Sequencing the genomes of 1000 actinobacteria strains.</title>
        <authorList>
            <person name="Klenk H.-P."/>
        </authorList>
    </citation>
    <scope>NUCLEOTIDE SEQUENCE [LARGE SCALE GENOMIC DNA]</scope>
    <source>
        <strain evidence="1 2">DSM 22185</strain>
    </source>
</reference>
<evidence type="ECO:0000313" key="2">
    <source>
        <dbReference type="Proteomes" id="UP000552045"/>
    </source>
</evidence>